<comment type="caution">
    <text evidence="1">The sequence shown here is derived from an EMBL/GenBank/DDBJ whole genome shotgun (WGS) entry which is preliminary data.</text>
</comment>
<dbReference type="EMBL" id="JACHXX010000002">
    <property type="protein sequence ID" value="MBB3161136.1"/>
    <property type="molecule type" value="Genomic_DNA"/>
</dbReference>
<keyword evidence="2" id="KW-1185">Reference proteome</keyword>
<dbReference type="Proteomes" id="UP000542811">
    <property type="component" value="Unassembled WGS sequence"/>
</dbReference>
<sequence>MTRIDKNIRRLWHDCRWDAQETEIIVFQQFAATVARQVGLVDRSRIDPDIEGFDVVRAMDFQELKISRNLIQIDLYQNFEERSRRVITAIDDGSSLMMPSSRCKQPAASGKIGIIRDSP</sequence>
<accession>A0ABR6G4D3</accession>
<organism evidence="1 2">
    <name type="scientific">Rhizobium laguerreae</name>
    <dbReference type="NCBI Taxonomy" id="1076926"/>
    <lineage>
        <taxon>Bacteria</taxon>
        <taxon>Pseudomonadati</taxon>
        <taxon>Pseudomonadota</taxon>
        <taxon>Alphaproteobacteria</taxon>
        <taxon>Hyphomicrobiales</taxon>
        <taxon>Rhizobiaceae</taxon>
        <taxon>Rhizobium/Agrobacterium group</taxon>
        <taxon>Rhizobium</taxon>
    </lineage>
</organism>
<proteinExistence type="predicted"/>
<evidence type="ECO:0000313" key="1">
    <source>
        <dbReference type="EMBL" id="MBB3161136.1"/>
    </source>
</evidence>
<evidence type="ECO:0000313" key="2">
    <source>
        <dbReference type="Proteomes" id="UP000542811"/>
    </source>
</evidence>
<reference evidence="1 2" key="1">
    <citation type="submission" date="2020-08" db="EMBL/GenBank/DDBJ databases">
        <title>Genomic Encyclopedia of Type Strains, Phase III (KMG-III): the genomes of soil and plant-associated and newly described type strains.</title>
        <authorList>
            <person name="Whitman W."/>
        </authorList>
    </citation>
    <scope>NUCLEOTIDE SEQUENCE [LARGE SCALE GENOMIC DNA]</scope>
    <source>
        <strain evidence="1 2">CECT 8280</strain>
    </source>
</reference>
<protein>
    <submittedName>
        <fullName evidence="1">Uncharacterized protein</fullName>
    </submittedName>
</protein>
<name>A0ABR6G4D3_9HYPH</name>
<gene>
    <name evidence="1" type="ORF">FHS25_001585</name>
</gene>